<dbReference type="PROSITE" id="PS00893">
    <property type="entry name" value="NUDIX_BOX"/>
    <property type="match status" value="1"/>
</dbReference>
<evidence type="ECO:0000256" key="1">
    <source>
        <dbReference type="ARBA" id="ARBA00001946"/>
    </source>
</evidence>
<dbReference type="InterPro" id="IPR000086">
    <property type="entry name" value="NUDIX_hydrolase_dom"/>
</dbReference>
<reference evidence="4 5" key="1">
    <citation type="submission" date="2018-12" db="EMBL/GenBank/DDBJ databases">
        <title>Complete genome sequence of Flaviflexus salsibiostraticola KCTC 33148.</title>
        <authorList>
            <person name="Bae J.-W."/>
        </authorList>
    </citation>
    <scope>NUCLEOTIDE SEQUENCE [LARGE SCALE GENOMIC DNA]</scope>
    <source>
        <strain evidence="4 5">KCTC 33148</strain>
    </source>
</reference>
<dbReference type="OrthoDB" id="4247482at2"/>
<dbReference type="InterPro" id="IPR059176">
    <property type="entry name" value="UDP-X_N"/>
</dbReference>
<evidence type="ECO:0000313" key="4">
    <source>
        <dbReference type="EMBL" id="AZN29029.1"/>
    </source>
</evidence>
<dbReference type="Pfam" id="PF00293">
    <property type="entry name" value="NUDIX"/>
    <property type="match status" value="1"/>
</dbReference>
<dbReference type="AlphaFoldDB" id="A0A3S8Z6D8"/>
<dbReference type="RefSeq" id="WP_126038016.1">
    <property type="nucleotide sequence ID" value="NZ_CP034438.1"/>
</dbReference>
<evidence type="ECO:0000259" key="3">
    <source>
        <dbReference type="PROSITE" id="PS51462"/>
    </source>
</evidence>
<sequence length="212" mass="23944">MSDPSDVLRRVAIELSSISESALAYCRDPFDIDRFHRIGEIAQEVAQLVAREPLPDYDRRVASIAGYTTPKVDVRGGVFDESGRILLVREIADEGRWTLPGGWCDVLETPTSAIEREVAEEAGVPVRAVHLAAIIDRHRWPHEPVYDRHMYKLFFVCEPLGPVDLLFTSEETSEIGWFAADDLPELSIERVVPDQILLLHEHWRSPGPAHID</sequence>
<organism evidence="4 5">
    <name type="scientific">Flaviflexus salsibiostraticola</name>
    <dbReference type="NCBI Taxonomy" id="1282737"/>
    <lineage>
        <taxon>Bacteria</taxon>
        <taxon>Bacillati</taxon>
        <taxon>Actinomycetota</taxon>
        <taxon>Actinomycetes</taxon>
        <taxon>Actinomycetales</taxon>
        <taxon>Actinomycetaceae</taxon>
        <taxon>Flaviflexus</taxon>
    </lineage>
</organism>
<name>A0A3S8Z6D8_9ACTO</name>
<dbReference type="Proteomes" id="UP000270021">
    <property type="component" value="Chromosome"/>
</dbReference>
<protein>
    <submittedName>
        <fullName evidence="4">NUDIX domain-containing protein</fullName>
    </submittedName>
</protein>
<dbReference type="InterPro" id="IPR015797">
    <property type="entry name" value="NUDIX_hydrolase-like_dom_sf"/>
</dbReference>
<dbReference type="InterPro" id="IPR020084">
    <property type="entry name" value="NUDIX_hydrolase_CS"/>
</dbReference>
<dbReference type="PANTHER" id="PTHR43046:SF16">
    <property type="entry name" value="ADP-RIBOSE PYROPHOSPHATASE YJHB-RELATED"/>
    <property type="match status" value="1"/>
</dbReference>
<dbReference type="PANTHER" id="PTHR43046">
    <property type="entry name" value="GDP-MANNOSE MANNOSYL HYDROLASE"/>
    <property type="match status" value="1"/>
</dbReference>
<keyword evidence="5" id="KW-1185">Reference proteome</keyword>
<dbReference type="SUPFAM" id="SSF55811">
    <property type="entry name" value="Nudix"/>
    <property type="match status" value="1"/>
</dbReference>
<dbReference type="Gene3D" id="6.10.250.1120">
    <property type="match status" value="1"/>
</dbReference>
<proteinExistence type="predicted"/>
<evidence type="ECO:0000313" key="5">
    <source>
        <dbReference type="Proteomes" id="UP000270021"/>
    </source>
</evidence>
<dbReference type="KEGG" id="fsl:EJO69_00990"/>
<comment type="cofactor">
    <cofactor evidence="1">
        <name>Mg(2+)</name>
        <dbReference type="ChEBI" id="CHEBI:18420"/>
    </cofactor>
</comment>
<dbReference type="Gene3D" id="3.90.79.10">
    <property type="entry name" value="Nucleoside Triphosphate Pyrophosphohydrolase"/>
    <property type="match status" value="1"/>
</dbReference>
<dbReference type="Pfam" id="PF12535">
    <property type="entry name" value="Nudix_N"/>
    <property type="match status" value="1"/>
</dbReference>
<accession>A0A3S8Z6D8</accession>
<gene>
    <name evidence="4" type="ORF">EJO69_00990</name>
</gene>
<dbReference type="GO" id="GO:0016787">
    <property type="term" value="F:hydrolase activity"/>
    <property type="evidence" value="ECO:0007669"/>
    <property type="project" value="UniProtKB-KW"/>
</dbReference>
<dbReference type="PROSITE" id="PS51462">
    <property type="entry name" value="NUDIX"/>
    <property type="match status" value="1"/>
</dbReference>
<dbReference type="EMBL" id="CP034438">
    <property type="protein sequence ID" value="AZN29029.1"/>
    <property type="molecule type" value="Genomic_DNA"/>
</dbReference>
<evidence type="ECO:0000256" key="2">
    <source>
        <dbReference type="ARBA" id="ARBA00022801"/>
    </source>
</evidence>
<feature type="domain" description="Nudix hydrolase" evidence="3">
    <location>
        <begin position="57"/>
        <end position="200"/>
    </location>
</feature>
<keyword evidence="2" id="KW-0378">Hydrolase</keyword>